<accession>A0A1B0DHH6</accession>
<dbReference type="Gene3D" id="3.40.190.10">
    <property type="entry name" value="Periplasmic binding protein-like II"/>
    <property type="match status" value="2"/>
</dbReference>
<evidence type="ECO:0000256" key="6">
    <source>
        <dbReference type="ARBA" id="ARBA00022989"/>
    </source>
</evidence>
<evidence type="ECO:0000256" key="12">
    <source>
        <dbReference type="ARBA" id="ARBA00023257"/>
    </source>
</evidence>
<evidence type="ECO:0000256" key="8">
    <source>
        <dbReference type="ARBA" id="ARBA00023065"/>
    </source>
</evidence>
<keyword evidence="22" id="KW-1185">Reference proteome</keyword>
<evidence type="ECO:0000256" key="7">
    <source>
        <dbReference type="ARBA" id="ARBA00023018"/>
    </source>
</evidence>
<keyword evidence="6" id="KW-1133">Transmembrane helix</keyword>
<evidence type="ECO:0000256" key="15">
    <source>
        <dbReference type="ARBA" id="ARBA00034104"/>
    </source>
</evidence>
<dbReference type="InterPro" id="IPR001508">
    <property type="entry name" value="Iono_Glu_rcpt_met"/>
</dbReference>
<reference evidence="21" key="1">
    <citation type="submission" date="2022-08" db="UniProtKB">
        <authorList>
            <consortium name="EnsemblMetazoa"/>
        </authorList>
    </citation>
    <scope>IDENTIFICATION</scope>
    <source>
        <strain evidence="21">Israel</strain>
    </source>
</reference>
<evidence type="ECO:0000256" key="11">
    <source>
        <dbReference type="ARBA" id="ARBA00023180"/>
    </source>
</evidence>
<evidence type="ECO:0000256" key="14">
    <source>
        <dbReference type="ARBA" id="ARBA00023303"/>
    </source>
</evidence>
<evidence type="ECO:0000313" key="22">
    <source>
        <dbReference type="Proteomes" id="UP000092462"/>
    </source>
</evidence>
<evidence type="ECO:0000256" key="5">
    <source>
        <dbReference type="ARBA" id="ARBA00022729"/>
    </source>
</evidence>
<comment type="subcellular location">
    <subcellularLocation>
        <location evidence="15">Postsynaptic cell membrane</location>
        <topology evidence="15">Multi-pass membrane protein</topology>
    </subcellularLocation>
</comment>
<keyword evidence="4" id="KW-0812">Transmembrane</keyword>
<dbReference type="EnsemblMetazoa" id="PPAI007610-RA">
    <property type="protein sequence ID" value="PPAI007610-PA"/>
    <property type="gene ID" value="PPAI007610"/>
</dbReference>
<evidence type="ECO:0000256" key="2">
    <source>
        <dbReference type="ARBA" id="ARBA00022448"/>
    </source>
</evidence>
<evidence type="ECO:0000259" key="20">
    <source>
        <dbReference type="SMART" id="SM00918"/>
    </source>
</evidence>
<dbReference type="GO" id="GO:0022824">
    <property type="term" value="F:transmitter-gated monoatomic ion channel activity"/>
    <property type="evidence" value="ECO:0007669"/>
    <property type="project" value="UniProtKB-ARBA"/>
</dbReference>
<dbReference type="VEuPathDB" id="VectorBase:PPAI007610"/>
<feature type="binding site" evidence="16">
    <location>
        <position position="318"/>
    </location>
    <ligand>
        <name>L-glutamate</name>
        <dbReference type="ChEBI" id="CHEBI:29985"/>
    </ligand>
</feature>
<keyword evidence="9" id="KW-0472">Membrane</keyword>
<dbReference type="PANTHER" id="PTHR18966">
    <property type="entry name" value="IONOTROPIC GLUTAMATE RECEPTOR"/>
    <property type="match status" value="1"/>
</dbReference>
<keyword evidence="10" id="KW-0675">Receptor</keyword>
<feature type="binding site" evidence="16">
    <location>
        <position position="150"/>
    </location>
    <ligand>
        <name>L-glutamate</name>
        <dbReference type="ChEBI" id="CHEBI:29985"/>
    </ligand>
</feature>
<feature type="site" description="Interaction with the cone snail toxin Con-ikot-ikot" evidence="17">
    <location>
        <position position="411"/>
    </location>
</feature>
<dbReference type="FunFam" id="3.40.190.10:FF:000001">
    <property type="entry name" value="Glutamate receptor ionotropic, kainate 2"/>
    <property type="match status" value="1"/>
</dbReference>
<keyword evidence="11" id="KW-0325">Glycoprotein</keyword>
<dbReference type="Pfam" id="PF10613">
    <property type="entry name" value="Lig_chan-Glu_bd"/>
    <property type="match status" value="1"/>
</dbReference>
<dbReference type="EMBL" id="AJVK01061125">
    <property type="status" value="NOT_ANNOTATED_CDS"/>
    <property type="molecule type" value="Genomic_DNA"/>
</dbReference>
<evidence type="ECO:0000256" key="13">
    <source>
        <dbReference type="ARBA" id="ARBA00023286"/>
    </source>
</evidence>
<keyword evidence="3" id="KW-1003">Cell membrane</keyword>
<dbReference type="InterPro" id="IPR019594">
    <property type="entry name" value="Glu/Gly-bd"/>
</dbReference>
<comment type="similarity">
    <text evidence="1">Belongs to the glutamate-gated ion channel (TC 1.A.10.1) family.</text>
</comment>
<dbReference type="FunFam" id="1.10.287.70:FF:000105">
    <property type="entry name" value="Eye-enriched kainate receptor, isoform A"/>
    <property type="match status" value="1"/>
</dbReference>
<evidence type="ECO:0000256" key="18">
    <source>
        <dbReference type="PIRSR" id="PIRSR601508-3"/>
    </source>
</evidence>
<evidence type="ECO:0000313" key="21">
    <source>
        <dbReference type="EnsemblMetazoa" id="PPAI007610-PA"/>
    </source>
</evidence>
<dbReference type="Gene3D" id="1.10.287.70">
    <property type="match status" value="1"/>
</dbReference>
<dbReference type="GO" id="GO:0045211">
    <property type="term" value="C:postsynaptic membrane"/>
    <property type="evidence" value="ECO:0007669"/>
    <property type="project" value="UniProtKB-SubCell"/>
</dbReference>
<keyword evidence="7" id="KW-0770">Synapse</keyword>
<keyword evidence="18" id="KW-1015">Disulfide bond</keyword>
<evidence type="ECO:0000259" key="19">
    <source>
        <dbReference type="SMART" id="SM00079"/>
    </source>
</evidence>
<proteinExistence type="inferred from homology"/>
<feature type="disulfide bond" evidence="18">
    <location>
        <begin position="377"/>
        <end position="435"/>
    </location>
</feature>
<feature type="site" description="Crucial to convey clamshell closure to channel opening" evidence="17">
    <location>
        <position position="295"/>
    </location>
</feature>
<evidence type="ECO:0000256" key="10">
    <source>
        <dbReference type="ARBA" id="ARBA00023170"/>
    </source>
</evidence>
<organism evidence="21 22">
    <name type="scientific">Phlebotomus papatasi</name>
    <name type="common">Sandfly</name>
    <dbReference type="NCBI Taxonomy" id="29031"/>
    <lineage>
        <taxon>Eukaryota</taxon>
        <taxon>Metazoa</taxon>
        <taxon>Ecdysozoa</taxon>
        <taxon>Arthropoda</taxon>
        <taxon>Hexapoda</taxon>
        <taxon>Insecta</taxon>
        <taxon>Pterygota</taxon>
        <taxon>Neoptera</taxon>
        <taxon>Endopterygota</taxon>
        <taxon>Diptera</taxon>
        <taxon>Nematocera</taxon>
        <taxon>Psychodoidea</taxon>
        <taxon>Psychodidae</taxon>
        <taxon>Phlebotomus</taxon>
        <taxon>Phlebotomus</taxon>
    </lineage>
</organism>
<keyword evidence="13" id="KW-1071">Ligand-gated ion channel</keyword>
<dbReference type="SMART" id="SM00918">
    <property type="entry name" value="Lig_chan-Glu_bd"/>
    <property type="match status" value="1"/>
</dbReference>
<protein>
    <submittedName>
        <fullName evidence="21">Uncharacterized protein</fullName>
    </submittedName>
</protein>
<feature type="site" description="Interaction with the cone snail toxin Con-ikot-ikot" evidence="17">
    <location>
        <position position="323"/>
    </location>
</feature>
<evidence type="ECO:0000256" key="9">
    <source>
        <dbReference type="ARBA" id="ARBA00023136"/>
    </source>
</evidence>
<keyword evidence="2" id="KW-0813">Transport</keyword>
<dbReference type="FunFam" id="3.40.190.10:FF:000061">
    <property type="entry name" value="Glutamate receptor, ionotropic kainate"/>
    <property type="match status" value="1"/>
</dbReference>
<evidence type="ECO:0000256" key="3">
    <source>
        <dbReference type="ARBA" id="ARBA00022475"/>
    </source>
</evidence>
<name>A0A1B0DHH6_PHLPP</name>
<sequence length="478" mass="52965">MGSQRVSIGHRTDFLLDIVELGSAGLEKVAVWNSSEGLASARTTAPLDALADDGSLKNRTFIVLTALSPPYGMLKRSPNKLTGNDRFEGFGIDLIHELSLMLGFNYIFHLQEDGVYGSKGENDEWNGMIKELLEYRADLAITDLTITADREGAVDFTMPFMNLGISILYRKPTKLAPSLFSFMSPFSTEVWLYLGFGYLGVSVCLFILGRISPGEWDNPYPCVEEPEFLENQFSFRNALWFTIGALLQQGTELAAKAPSTRAVASIWWFFTLIMVSSYTANLAAFLTVESLSPTIGSAEDLANANGAVKYGAKRDGSTFNFFKDAEYPTYQKMYEYMKENPDLLTSSNPEGLARVKSDNYAFLMESTSIEYIIERECDVTQVNGLLDDKGYGIAMRKNSPYRNALSAAVLKLQEQGKLTVLKIKWWKEKHGGGACLRGSLDGKPKDLDMANVGGVFLVLLIGVSLAFWYGCCEFIITT</sequence>
<evidence type="ECO:0000256" key="4">
    <source>
        <dbReference type="ARBA" id="ARBA00022692"/>
    </source>
</evidence>
<evidence type="ECO:0000256" key="1">
    <source>
        <dbReference type="ARBA" id="ARBA00008685"/>
    </source>
</evidence>
<feature type="binding site" evidence="16">
    <location>
        <position position="145"/>
    </location>
    <ligand>
        <name>L-glutamate</name>
        <dbReference type="ChEBI" id="CHEBI:29985"/>
    </ligand>
</feature>
<keyword evidence="8" id="KW-0406">Ion transport</keyword>
<keyword evidence="12" id="KW-0628">Postsynaptic cell membrane</keyword>
<feature type="domain" description="Ionotropic glutamate receptor L-glutamate and glycine-binding" evidence="20">
    <location>
        <begin position="70"/>
        <end position="134"/>
    </location>
</feature>
<feature type="binding site" evidence="16">
    <location>
        <position position="365"/>
    </location>
    <ligand>
        <name>L-glutamate</name>
        <dbReference type="ChEBI" id="CHEBI:29985"/>
    </ligand>
</feature>
<dbReference type="GO" id="GO:0007166">
    <property type="term" value="P:cell surface receptor signaling pathway"/>
    <property type="evidence" value="ECO:0007669"/>
    <property type="project" value="UniProtKB-ARBA"/>
</dbReference>
<dbReference type="InterPro" id="IPR001320">
    <property type="entry name" value="Iontro_rcpt_C"/>
</dbReference>
<dbReference type="Proteomes" id="UP000092462">
    <property type="component" value="Unassembled WGS sequence"/>
</dbReference>
<evidence type="ECO:0000256" key="16">
    <source>
        <dbReference type="PIRSR" id="PIRSR601508-1"/>
    </source>
</evidence>
<dbReference type="AlphaFoldDB" id="A0A1B0DHH6"/>
<keyword evidence="5" id="KW-0732">Signal</keyword>
<evidence type="ECO:0000256" key="17">
    <source>
        <dbReference type="PIRSR" id="PIRSR601508-2"/>
    </source>
</evidence>
<dbReference type="VEuPathDB" id="VectorBase:PPAPM1_010102"/>
<dbReference type="SUPFAM" id="SSF53850">
    <property type="entry name" value="Periplasmic binding protein-like II"/>
    <property type="match status" value="1"/>
</dbReference>
<feature type="binding site" evidence="16">
    <location>
        <position position="317"/>
    </location>
    <ligand>
        <name>L-glutamate</name>
        <dbReference type="ChEBI" id="CHEBI:29985"/>
    </ligand>
</feature>
<dbReference type="InterPro" id="IPR015683">
    <property type="entry name" value="Ionotropic_Glu_rcpt"/>
</dbReference>
<feature type="domain" description="Ionotropic glutamate receptor C-terminal" evidence="19">
    <location>
        <begin position="60"/>
        <end position="428"/>
    </location>
</feature>
<dbReference type="PRINTS" id="PR00177">
    <property type="entry name" value="NMDARECEPTOR"/>
</dbReference>
<dbReference type="SMART" id="SM00079">
    <property type="entry name" value="PBPe"/>
    <property type="match status" value="1"/>
</dbReference>
<dbReference type="Pfam" id="PF00060">
    <property type="entry name" value="Lig_chan"/>
    <property type="match status" value="1"/>
</dbReference>
<keyword evidence="14" id="KW-0407">Ion channel</keyword>